<feature type="transmembrane region" description="Helical" evidence="1">
    <location>
        <begin position="203"/>
        <end position="227"/>
    </location>
</feature>
<feature type="transmembrane region" description="Helical" evidence="1">
    <location>
        <begin position="124"/>
        <end position="141"/>
    </location>
</feature>
<dbReference type="OrthoDB" id="1689651at2"/>
<keyword evidence="1" id="KW-0812">Transmembrane</keyword>
<protein>
    <submittedName>
        <fullName evidence="2">DUF979 domain-containing protein</fullName>
    </submittedName>
</protein>
<evidence type="ECO:0000256" key="1">
    <source>
        <dbReference type="SAM" id="Phobius"/>
    </source>
</evidence>
<feature type="transmembrane region" description="Helical" evidence="1">
    <location>
        <begin position="91"/>
        <end position="109"/>
    </location>
</feature>
<feature type="transmembrane region" description="Helical" evidence="1">
    <location>
        <begin position="49"/>
        <end position="70"/>
    </location>
</feature>
<keyword evidence="1" id="KW-0472">Membrane</keyword>
<dbReference type="EMBL" id="VTFT01000001">
    <property type="protein sequence ID" value="TYT27437.1"/>
    <property type="molecule type" value="Genomic_DNA"/>
</dbReference>
<feature type="transmembrane region" description="Helical" evidence="1">
    <location>
        <begin position="247"/>
        <end position="268"/>
    </location>
</feature>
<organism evidence="2 3">
    <name type="scientific">Luteimonas viscosa</name>
    <dbReference type="NCBI Taxonomy" id="1132694"/>
    <lineage>
        <taxon>Bacteria</taxon>
        <taxon>Pseudomonadati</taxon>
        <taxon>Pseudomonadota</taxon>
        <taxon>Gammaproteobacteria</taxon>
        <taxon>Lysobacterales</taxon>
        <taxon>Lysobacteraceae</taxon>
        <taxon>Luteimonas</taxon>
    </lineage>
</organism>
<name>A0A5D4XRV1_9GAMM</name>
<dbReference type="AlphaFoldDB" id="A0A5D4XRV1"/>
<dbReference type="Pfam" id="PF06166">
    <property type="entry name" value="DUF979"/>
    <property type="match status" value="1"/>
</dbReference>
<evidence type="ECO:0000313" key="3">
    <source>
        <dbReference type="Proteomes" id="UP000324973"/>
    </source>
</evidence>
<feature type="transmembrane region" description="Helical" evidence="1">
    <location>
        <begin position="162"/>
        <end position="183"/>
    </location>
</feature>
<comment type="caution">
    <text evidence="2">The sequence shown here is derived from an EMBL/GenBank/DDBJ whole genome shotgun (WGS) entry which is preliminary data.</text>
</comment>
<reference evidence="2 3" key="1">
    <citation type="submission" date="2019-08" db="EMBL/GenBank/DDBJ databases">
        <title>Luteimonas viscosus sp. nov., isolated from soil of a sunflower field.</title>
        <authorList>
            <person name="Jianli Z."/>
            <person name="Ying Z."/>
        </authorList>
    </citation>
    <scope>NUCLEOTIDE SEQUENCE [LARGE SCALE GENOMIC DNA]</scope>
    <source>
        <strain evidence="2 3">XBU10</strain>
    </source>
</reference>
<sequence length="312" mass="32761">MIYWLAGAYLLAVAALGLRDRHNPRRHATALFWALLGLMFLAADRLAPAVVGVVVVMLACLAGFGGLGRGRYDEPSDEAKRIEATRLGNRLFWPALLIPGVCVLLAVVLKDVSFGGVYLLGREQTTLVALGVACVVAAIAASRLTRQSPWSAVEQSRRLIDAVGWAALLPLLLATLGGVFAAAGVGEAVAALVEMAIPVDNRFVVVLAYALGMALFTMVMGNAFAAFPVMTAGIGLPLLVQLHGADAAPLAAIGMLSGYCGTLLTPMAANFNLVPAALLELKDPNAVIRQQVATALPLLACNIALMYFIVFR</sequence>
<accession>A0A5D4XRV1</accession>
<dbReference type="Proteomes" id="UP000324973">
    <property type="component" value="Unassembled WGS sequence"/>
</dbReference>
<dbReference type="InterPro" id="IPR009323">
    <property type="entry name" value="DUF979"/>
</dbReference>
<feature type="transmembrane region" description="Helical" evidence="1">
    <location>
        <begin position="288"/>
        <end position="310"/>
    </location>
</feature>
<keyword evidence="3" id="KW-1185">Reference proteome</keyword>
<evidence type="ECO:0000313" key="2">
    <source>
        <dbReference type="EMBL" id="TYT27437.1"/>
    </source>
</evidence>
<proteinExistence type="predicted"/>
<gene>
    <name evidence="2" type="ORF">FZO89_02045</name>
</gene>
<keyword evidence="1" id="KW-1133">Transmembrane helix</keyword>